<organism evidence="14 15">
    <name type="scientific">Rubus argutus</name>
    <name type="common">Southern blackberry</name>
    <dbReference type="NCBI Taxonomy" id="59490"/>
    <lineage>
        <taxon>Eukaryota</taxon>
        <taxon>Viridiplantae</taxon>
        <taxon>Streptophyta</taxon>
        <taxon>Embryophyta</taxon>
        <taxon>Tracheophyta</taxon>
        <taxon>Spermatophyta</taxon>
        <taxon>Magnoliopsida</taxon>
        <taxon>eudicotyledons</taxon>
        <taxon>Gunneridae</taxon>
        <taxon>Pentapetalae</taxon>
        <taxon>rosids</taxon>
        <taxon>fabids</taxon>
        <taxon>Rosales</taxon>
        <taxon>Rosaceae</taxon>
        <taxon>Rosoideae</taxon>
        <taxon>Rosoideae incertae sedis</taxon>
        <taxon>Rubus</taxon>
    </lineage>
</organism>
<dbReference type="InterPro" id="IPR056428">
    <property type="entry name" value="WH_GTF3C1"/>
</dbReference>
<evidence type="ECO:0000256" key="2">
    <source>
        <dbReference type="ARBA" id="ARBA00022553"/>
    </source>
</evidence>
<dbReference type="InterPro" id="IPR036390">
    <property type="entry name" value="WH_DNA-bd_sf"/>
</dbReference>
<dbReference type="Gene3D" id="1.10.10.10">
    <property type="entry name" value="Winged helix-like DNA-binding domain superfamily/Winged helix DNA-binding domain"/>
    <property type="match status" value="1"/>
</dbReference>
<dbReference type="CDD" id="cd16169">
    <property type="entry name" value="Tau138_eWH"/>
    <property type="match status" value="1"/>
</dbReference>
<comment type="caution">
    <text evidence="14">The sequence shown here is derived from an EMBL/GenBank/DDBJ whole genome shotgun (WGS) entry which is preliminary data.</text>
</comment>
<evidence type="ECO:0000313" key="15">
    <source>
        <dbReference type="Proteomes" id="UP001457282"/>
    </source>
</evidence>
<dbReference type="EMBL" id="JBEDUW010000006">
    <property type="protein sequence ID" value="KAK9923726.1"/>
    <property type="molecule type" value="Genomic_DNA"/>
</dbReference>
<accession>A0AAW1WIU0</accession>
<evidence type="ECO:0000313" key="14">
    <source>
        <dbReference type="EMBL" id="KAK9923726.1"/>
    </source>
</evidence>
<dbReference type="InterPro" id="IPR056467">
    <property type="entry name" value="eWH_GTF3C1"/>
</dbReference>
<keyword evidence="5" id="KW-0539">Nucleus</keyword>
<feature type="domain" description="DUF7599" evidence="10">
    <location>
        <begin position="230"/>
        <end position="312"/>
    </location>
</feature>
<sequence length="1152" mass="130316">MDSILNSALEEICSHLQNGLSLQTLWSRLEPSAPDLSPTLKQTLWDGLRSVPTLKFHAQNDTYTPADPSILSFQDAENLNLKLVADEGLRNNFMGLYNVGSANANLSLVQRQTLERVVMARTNGITQTQLAKELGIEGRNFHYAVKNLECQGLLVRQSALLRTKEAGDEGEPRNNPSVTTNMLYLYRHAKHLGAQQKIEITKEEKTKESFVNVKESPESGDGFAGNVLVKDYLPAMKAVCDKLEEANGKVLVVSDIKKELGYSGTSGHRAWRNICQRLKAAHLVELFDAKVNGKVECCLRFVENSSPMRIEPRTLVHVDEDFVEEQQVKFGKKCKISDQLVELPIEHQIYEIIDVAGSEGLTRNEVMERLGIDNKKNYTRFVSMCSRFEMSLQPEMHKKAVAYRFRTSGKHNSKSTNAFLRKSKDANDSKISGLYVGSVDGPRSDQNQTGLVSDCSSLKGDAAGPGNRDINTNPSSGSLGHNEFNHMPGNTKQLFLGPKDTTSDSQVSLVSIGVEINGALSETTAAVSKPLSKGSDPRYPCLSLTVDNTRREKRILERLEGEKFILRAELYRWLVSLETDKCTATDRKTIDRILQKLQQLGHCKSFEFIVWQCSSRWREKNTGSVPVLEDVQRTHTHVSTERQTVSSEAMRANGFILAKMVRAKLLHSFLWDYLYGSSGSNDALSSEKDVIEPRDPHSTSKLFSLEATMKAIPVELFLQVAGSTKNFEDMIEKCKRGVCLSDLSIEEYKSLMDTHATGRLSLVIDILRRLKLIRMVCDHPSENGFQVPRPMISAYALELKPYVEEPVSKDAISLSFGSLDLRPRIRHDFSLSNREAVDEYWQTLEYCYAAADPRAALRAFPGSCVHEVSHHRSWTKLGVMTAAQRDELLKRVVKEDPSEKLSFKECGKIAKDLNLTLEQVLRVYYNKRRQHLDGLQNNSDEIQSKKRRHRKRNLLNLELNLLVTSYEHDSHLQALDNSLETEQEPEPNEDNEGCQSIISKCSFSKLKPIRPSKRSKLHTTRQRRFSWTEETDRQLIIQYVRHRATLGAKFHRINWASVPDLPAPPIVCMKRMASLKSNRKFRLAVMRLCNMLSARYAKILEKTQNRSLNKDHCSLLLRDSIGEGHDSNLPNISDHNPGTGLQEEPWDDFDDQ</sequence>
<evidence type="ECO:0000259" key="10">
    <source>
        <dbReference type="Pfam" id="PF24538"/>
    </source>
</evidence>
<dbReference type="Pfam" id="PF23704">
    <property type="entry name" value="WHD_GTF3C1_N"/>
    <property type="match status" value="1"/>
</dbReference>
<feature type="domain" description="DUF7645" evidence="11">
    <location>
        <begin position="878"/>
        <end position="933"/>
    </location>
</feature>
<feature type="domain" description="GTF3C1 extended winged-helix" evidence="9">
    <location>
        <begin position="544"/>
        <end position="648"/>
    </location>
</feature>
<dbReference type="InterPro" id="IPR044210">
    <property type="entry name" value="Tfc3-like"/>
</dbReference>
<comment type="subcellular location">
    <subcellularLocation>
        <location evidence="1">Nucleus</location>
    </subcellularLocation>
</comment>
<keyword evidence="2" id="KW-0597">Phosphoprotein</keyword>
<dbReference type="GO" id="GO:0006384">
    <property type="term" value="P:transcription initiation at RNA polymerase III promoter"/>
    <property type="evidence" value="ECO:0007669"/>
    <property type="project" value="InterPro"/>
</dbReference>
<feature type="region of interest" description="Disordered" evidence="6">
    <location>
        <begin position="437"/>
        <end position="488"/>
    </location>
</feature>
<dbReference type="InterPro" id="IPR056063">
    <property type="entry name" value="DUF7646"/>
</dbReference>
<dbReference type="Proteomes" id="UP001457282">
    <property type="component" value="Unassembled WGS sequence"/>
</dbReference>
<feature type="domain" description="DUF7647" evidence="13">
    <location>
        <begin position="696"/>
        <end position="875"/>
    </location>
</feature>
<keyword evidence="3" id="KW-0238">DNA-binding</keyword>
<evidence type="ECO:0000259" key="8">
    <source>
        <dbReference type="Pfam" id="PF23704"/>
    </source>
</evidence>
<evidence type="ECO:0000256" key="3">
    <source>
        <dbReference type="ARBA" id="ARBA00023125"/>
    </source>
</evidence>
<dbReference type="Pfam" id="PF04182">
    <property type="entry name" value="B-block_TFIIIC"/>
    <property type="match status" value="1"/>
</dbReference>
<dbReference type="InterPro" id="IPR035625">
    <property type="entry name" value="Tfc3-like_eWH"/>
</dbReference>
<feature type="region of interest" description="Disordered" evidence="6">
    <location>
        <begin position="1126"/>
        <end position="1152"/>
    </location>
</feature>
<evidence type="ECO:0000259" key="9">
    <source>
        <dbReference type="Pfam" id="PF24101"/>
    </source>
</evidence>
<reference evidence="14 15" key="1">
    <citation type="journal article" date="2023" name="G3 (Bethesda)">
        <title>A chromosome-length genome assembly and annotation of blackberry (Rubus argutus, cv. 'Hillquist').</title>
        <authorList>
            <person name="Bruna T."/>
            <person name="Aryal R."/>
            <person name="Dudchenko O."/>
            <person name="Sargent D.J."/>
            <person name="Mead D."/>
            <person name="Buti M."/>
            <person name="Cavallini A."/>
            <person name="Hytonen T."/>
            <person name="Andres J."/>
            <person name="Pham M."/>
            <person name="Weisz D."/>
            <person name="Mascagni F."/>
            <person name="Usai G."/>
            <person name="Natali L."/>
            <person name="Bassil N."/>
            <person name="Fernandez G.E."/>
            <person name="Lomsadze A."/>
            <person name="Armour M."/>
            <person name="Olukolu B."/>
            <person name="Poorten T."/>
            <person name="Britton C."/>
            <person name="Davik J."/>
            <person name="Ashrafi H."/>
            <person name="Aiden E.L."/>
            <person name="Borodovsky M."/>
            <person name="Worthington M."/>
        </authorList>
    </citation>
    <scope>NUCLEOTIDE SEQUENCE [LARGE SCALE GENOMIC DNA]</scope>
    <source>
        <strain evidence="14">PI 553951</strain>
    </source>
</reference>
<protein>
    <recommendedName>
        <fullName evidence="16">B-block binding subunit of TFIIIC domain-containing protein</fullName>
    </recommendedName>
</protein>
<keyword evidence="4" id="KW-0804">Transcription</keyword>
<keyword evidence="15" id="KW-1185">Reference proteome</keyword>
<dbReference type="GO" id="GO:0000127">
    <property type="term" value="C:transcription factor TFIIIC complex"/>
    <property type="evidence" value="ECO:0007669"/>
    <property type="project" value="InterPro"/>
</dbReference>
<evidence type="ECO:0000256" key="6">
    <source>
        <dbReference type="SAM" id="MobiDB-lite"/>
    </source>
</evidence>
<dbReference type="InterPro" id="IPR056062">
    <property type="entry name" value="DUF7645"/>
</dbReference>
<dbReference type="Pfam" id="PF24657">
    <property type="entry name" value="DUF7646"/>
    <property type="match status" value="1"/>
</dbReference>
<dbReference type="SUPFAM" id="SSF46785">
    <property type="entry name" value="Winged helix' DNA-binding domain"/>
    <property type="match status" value="1"/>
</dbReference>
<dbReference type="Pfam" id="PF24538">
    <property type="entry name" value="DUF7599"/>
    <property type="match status" value="1"/>
</dbReference>
<feature type="domain" description="General transcription factor 3C polypeptide 1 winged-helix" evidence="8">
    <location>
        <begin position="1"/>
        <end position="97"/>
    </location>
</feature>
<feature type="compositionally biased region" description="Polar residues" evidence="6">
    <location>
        <begin position="444"/>
        <end position="456"/>
    </location>
</feature>
<dbReference type="Pfam" id="PF24658">
    <property type="entry name" value="DUF7647"/>
    <property type="match status" value="1"/>
</dbReference>
<name>A0AAW1WIU0_RUBAR</name>
<dbReference type="InterPro" id="IPR056020">
    <property type="entry name" value="DUF7599"/>
</dbReference>
<dbReference type="Pfam" id="PF24101">
    <property type="entry name" value="WHD_GTF3C1"/>
    <property type="match status" value="1"/>
</dbReference>
<evidence type="ECO:0000256" key="1">
    <source>
        <dbReference type="ARBA" id="ARBA00004123"/>
    </source>
</evidence>
<evidence type="ECO:0000259" key="11">
    <source>
        <dbReference type="Pfam" id="PF24655"/>
    </source>
</evidence>
<gene>
    <name evidence="14" type="ORF">M0R45_032127</name>
</gene>
<dbReference type="Pfam" id="PF24655">
    <property type="entry name" value="DUF7645"/>
    <property type="match status" value="1"/>
</dbReference>
<dbReference type="InterPro" id="IPR007309">
    <property type="entry name" value="TFIIIC_Bblock-bd"/>
</dbReference>
<feature type="domain" description="B-block binding subunit of TFIIIC" evidence="7">
    <location>
        <begin position="109"/>
        <end position="190"/>
    </location>
</feature>
<dbReference type="GO" id="GO:0003677">
    <property type="term" value="F:DNA binding"/>
    <property type="evidence" value="ECO:0007669"/>
    <property type="project" value="UniProtKB-KW"/>
</dbReference>
<dbReference type="GO" id="GO:0005634">
    <property type="term" value="C:nucleus"/>
    <property type="evidence" value="ECO:0007669"/>
    <property type="project" value="UniProtKB-SubCell"/>
</dbReference>
<evidence type="ECO:0000256" key="5">
    <source>
        <dbReference type="ARBA" id="ARBA00023242"/>
    </source>
</evidence>
<feature type="compositionally biased region" description="Polar residues" evidence="6">
    <location>
        <begin position="469"/>
        <end position="479"/>
    </location>
</feature>
<evidence type="ECO:0008006" key="16">
    <source>
        <dbReference type="Google" id="ProtNLM"/>
    </source>
</evidence>
<evidence type="ECO:0000259" key="12">
    <source>
        <dbReference type="Pfam" id="PF24657"/>
    </source>
</evidence>
<dbReference type="GO" id="GO:0042791">
    <property type="term" value="P:5S class rRNA transcription by RNA polymerase III"/>
    <property type="evidence" value="ECO:0007669"/>
    <property type="project" value="TreeGrafter"/>
</dbReference>
<proteinExistence type="predicted"/>
<dbReference type="PANTHER" id="PTHR15180">
    <property type="entry name" value="GENERAL TRANSCRIPTION FACTOR 3C POLYPEPTIDE 1"/>
    <property type="match status" value="1"/>
</dbReference>
<evidence type="ECO:0000259" key="7">
    <source>
        <dbReference type="Pfam" id="PF04182"/>
    </source>
</evidence>
<evidence type="ECO:0000259" key="13">
    <source>
        <dbReference type="Pfam" id="PF24658"/>
    </source>
</evidence>
<feature type="domain" description="DUF7646" evidence="12">
    <location>
        <begin position="331"/>
        <end position="414"/>
    </location>
</feature>
<evidence type="ECO:0000256" key="4">
    <source>
        <dbReference type="ARBA" id="ARBA00023163"/>
    </source>
</evidence>
<dbReference type="InterPro" id="IPR036388">
    <property type="entry name" value="WH-like_DNA-bd_sf"/>
</dbReference>
<dbReference type="InterPro" id="IPR056064">
    <property type="entry name" value="DUF7647"/>
</dbReference>
<dbReference type="PANTHER" id="PTHR15180:SF1">
    <property type="entry name" value="GENERAL TRANSCRIPTION FACTOR 3C POLYPEPTIDE 1"/>
    <property type="match status" value="1"/>
</dbReference>
<dbReference type="AlphaFoldDB" id="A0AAW1WIU0"/>